<comment type="caution">
    <text evidence="1">The sequence shown here is derived from an EMBL/GenBank/DDBJ whole genome shotgun (WGS) entry which is preliminary data.</text>
</comment>
<dbReference type="EMBL" id="MHTL01000012">
    <property type="protein sequence ID" value="OHA60501.1"/>
    <property type="molecule type" value="Genomic_DNA"/>
</dbReference>
<gene>
    <name evidence="1" type="ORF">A2569_01855</name>
</gene>
<evidence type="ECO:0000313" key="1">
    <source>
        <dbReference type="EMBL" id="OHA60501.1"/>
    </source>
</evidence>
<sequence length="96" mass="10881">MALKSLSLKLSVLVTKHGKRFVAYTPALDIATSGKSEMDVKVKFQELVSLFFEEVAIEGTINDVLTELGWKKEQRKWIPPRVISSKSVDFRIPIFV</sequence>
<proteinExistence type="predicted"/>
<protein>
    <submittedName>
        <fullName evidence="1">Uncharacterized protein</fullName>
    </submittedName>
</protein>
<accession>A0A1G2QKM3</accession>
<reference evidence="1 2" key="1">
    <citation type="journal article" date="2016" name="Nat. Commun.">
        <title>Thousands of microbial genomes shed light on interconnected biogeochemical processes in an aquifer system.</title>
        <authorList>
            <person name="Anantharaman K."/>
            <person name="Brown C.T."/>
            <person name="Hug L.A."/>
            <person name="Sharon I."/>
            <person name="Castelle C.J."/>
            <person name="Probst A.J."/>
            <person name="Thomas B.C."/>
            <person name="Singh A."/>
            <person name="Wilkins M.J."/>
            <person name="Karaoz U."/>
            <person name="Brodie E.L."/>
            <person name="Williams K.H."/>
            <person name="Hubbard S.S."/>
            <person name="Banfield J.F."/>
        </authorList>
    </citation>
    <scope>NUCLEOTIDE SEQUENCE [LARGE SCALE GENOMIC DNA]</scope>
</reference>
<organism evidence="1 2">
    <name type="scientific">Candidatus Vogelbacteria bacterium RIFOXYD1_FULL_51_18</name>
    <dbReference type="NCBI Taxonomy" id="1802440"/>
    <lineage>
        <taxon>Bacteria</taxon>
        <taxon>Candidatus Vogeliibacteriota</taxon>
    </lineage>
</organism>
<evidence type="ECO:0000313" key="2">
    <source>
        <dbReference type="Proteomes" id="UP000177090"/>
    </source>
</evidence>
<name>A0A1G2QKM3_9BACT</name>
<dbReference type="AlphaFoldDB" id="A0A1G2QKM3"/>
<dbReference type="Proteomes" id="UP000177090">
    <property type="component" value="Unassembled WGS sequence"/>
</dbReference>
<dbReference type="STRING" id="1802440.A2569_01855"/>